<protein>
    <recommendedName>
        <fullName evidence="4">Secreted protein</fullName>
    </recommendedName>
</protein>
<sequence length="129" mass="14447">MLCVPCFCVLLCVVRATAFDEFARYMDVFGGGVHGWAAGTRVRSTAPHYYPSLVCPFSTVQKSTLLFTSPYGLSSSFFVYEFPPWIGRGFRGQSSARRDNSLWCITIQAKSRIIMYITCTTTVVEESIN</sequence>
<organism evidence="2 3">
    <name type="scientific">Sodiomyces alkalinus (strain CBS 110278 / VKM F-3762 / F11)</name>
    <name type="common">Alkaliphilic filamentous fungus</name>
    <dbReference type="NCBI Taxonomy" id="1314773"/>
    <lineage>
        <taxon>Eukaryota</taxon>
        <taxon>Fungi</taxon>
        <taxon>Dikarya</taxon>
        <taxon>Ascomycota</taxon>
        <taxon>Pezizomycotina</taxon>
        <taxon>Sordariomycetes</taxon>
        <taxon>Hypocreomycetidae</taxon>
        <taxon>Glomerellales</taxon>
        <taxon>Plectosphaerellaceae</taxon>
        <taxon>Sodiomyces</taxon>
    </lineage>
</organism>
<proteinExistence type="predicted"/>
<keyword evidence="1" id="KW-0732">Signal</keyword>
<feature type="chain" id="PRO_5018265413" description="Secreted protein" evidence="1">
    <location>
        <begin position="19"/>
        <end position="129"/>
    </location>
</feature>
<reference evidence="2 3" key="1">
    <citation type="journal article" date="2018" name="Mol. Ecol.">
        <title>The obligate alkalophilic soda-lake fungus Sodiomyces alkalinus has shifted to a protein diet.</title>
        <authorList>
            <person name="Grum-Grzhimaylo A.A."/>
            <person name="Falkoski D.L."/>
            <person name="van den Heuvel J."/>
            <person name="Valero-Jimenez C.A."/>
            <person name="Min B."/>
            <person name="Choi I.G."/>
            <person name="Lipzen A."/>
            <person name="Daum C.G."/>
            <person name="Aanen D.K."/>
            <person name="Tsang A."/>
            <person name="Henrissat B."/>
            <person name="Bilanenko E.N."/>
            <person name="de Vries R.P."/>
            <person name="van Kan J.A.L."/>
            <person name="Grigoriev I.V."/>
            <person name="Debets A.J.M."/>
        </authorList>
    </citation>
    <scope>NUCLEOTIDE SEQUENCE [LARGE SCALE GENOMIC DNA]</scope>
    <source>
        <strain evidence="2 3">F11</strain>
    </source>
</reference>
<evidence type="ECO:0000256" key="1">
    <source>
        <dbReference type="SAM" id="SignalP"/>
    </source>
</evidence>
<gene>
    <name evidence="2" type="ORF">SODALDRAFT_28658</name>
</gene>
<dbReference type="RefSeq" id="XP_028470830.1">
    <property type="nucleotide sequence ID" value="XM_028608547.1"/>
</dbReference>
<name>A0A3N2Q8C7_SODAK</name>
<dbReference type="GeneID" id="39577025"/>
<feature type="signal peptide" evidence="1">
    <location>
        <begin position="1"/>
        <end position="18"/>
    </location>
</feature>
<evidence type="ECO:0000313" key="2">
    <source>
        <dbReference type="EMBL" id="ROT43024.1"/>
    </source>
</evidence>
<evidence type="ECO:0008006" key="4">
    <source>
        <dbReference type="Google" id="ProtNLM"/>
    </source>
</evidence>
<evidence type="ECO:0000313" key="3">
    <source>
        <dbReference type="Proteomes" id="UP000272025"/>
    </source>
</evidence>
<dbReference type="AlphaFoldDB" id="A0A3N2Q8C7"/>
<dbReference type="EMBL" id="ML119051">
    <property type="protein sequence ID" value="ROT43024.1"/>
    <property type="molecule type" value="Genomic_DNA"/>
</dbReference>
<dbReference type="Proteomes" id="UP000272025">
    <property type="component" value="Unassembled WGS sequence"/>
</dbReference>
<keyword evidence="3" id="KW-1185">Reference proteome</keyword>
<accession>A0A3N2Q8C7</accession>